<name>A0ABX0KUB6_9NEIS</name>
<accession>A0ABX0KUB6</accession>
<comment type="caution">
    <text evidence="1">The sequence shown here is derived from an EMBL/GenBank/DDBJ whole genome shotgun (WGS) entry which is preliminary data.</text>
</comment>
<protein>
    <submittedName>
        <fullName evidence="1">Uncharacterized protein</fullName>
    </submittedName>
</protein>
<sequence length="203" mass="22659">MESKPIWWEKTVEYKFILEVERNSRLDFAAPLSGVQENAGDGVFGYDSKIVLIEFKRSKNELASEHNKYTNYEDAVEALSGKDNHHFLVYGSCSKNNELCLHARNYFSQKKAMDVLDILNHGLGPSAFKSYLYALLALKKTDQRSSGTVGPESVASAVGVSTRGVSSISLSEYYRLAAPELYQELTLTQKNRSNNFDSSVPGL</sequence>
<keyword evidence="2" id="KW-1185">Reference proteome</keyword>
<gene>
    <name evidence="1" type="ORF">HA050_09130</name>
</gene>
<organism evidence="1 2">
    <name type="scientific">Iodobacter violaceini</name>
    <dbReference type="NCBI Taxonomy" id="3044271"/>
    <lineage>
        <taxon>Bacteria</taxon>
        <taxon>Pseudomonadati</taxon>
        <taxon>Pseudomonadota</taxon>
        <taxon>Betaproteobacteria</taxon>
        <taxon>Neisseriales</taxon>
        <taxon>Chitinibacteraceae</taxon>
        <taxon>Iodobacter</taxon>
    </lineage>
</organism>
<dbReference type="EMBL" id="JAAOLX010000004">
    <property type="protein sequence ID" value="NHQ86278.1"/>
    <property type="molecule type" value="Genomic_DNA"/>
</dbReference>
<proteinExistence type="predicted"/>
<reference evidence="1 2" key="1">
    <citation type="submission" date="2020-03" db="EMBL/GenBank/DDBJ databases">
        <title>Draft genome sequence of environmentally isolated violet-colored cultures.</title>
        <authorList>
            <person name="Wilson H.S."/>
        </authorList>
    </citation>
    <scope>NUCLEOTIDE SEQUENCE [LARGE SCALE GENOMIC DNA]</scope>
    <source>
        <strain evidence="1 2">HSC-16F04</strain>
    </source>
</reference>
<dbReference type="RefSeq" id="WP_166824922.1">
    <property type="nucleotide sequence ID" value="NZ_JAAOLX010000004.1"/>
</dbReference>
<evidence type="ECO:0000313" key="1">
    <source>
        <dbReference type="EMBL" id="NHQ86278.1"/>
    </source>
</evidence>
<dbReference type="Proteomes" id="UP000712570">
    <property type="component" value="Unassembled WGS sequence"/>
</dbReference>
<evidence type="ECO:0000313" key="2">
    <source>
        <dbReference type="Proteomes" id="UP000712570"/>
    </source>
</evidence>